<dbReference type="Gene3D" id="2.130.10.10">
    <property type="entry name" value="YVTN repeat-like/Quinoprotein amine dehydrogenase"/>
    <property type="match status" value="3"/>
</dbReference>
<dbReference type="SUPFAM" id="SSF110296">
    <property type="entry name" value="Oligoxyloglucan reducing end-specific cellobiohydrolase"/>
    <property type="match status" value="2"/>
</dbReference>
<dbReference type="InterPro" id="IPR015943">
    <property type="entry name" value="WD40/YVTN_repeat-like_dom_sf"/>
</dbReference>
<dbReference type="PANTHER" id="PTHR43739:SF5">
    <property type="entry name" value="EXO-ALPHA-SIALIDASE"/>
    <property type="match status" value="1"/>
</dbReference>
<dbReference type="AlphaFoldDB" id="A0A9C9JZN9"/>
<dbReference type="PANTHER" id="PTHR43739">
    <property type="entry name" value="XYLOGLUCANASE (EUROFUNG)"/>
    <property type="match status" value="1"/>
</dbReference>
<evidence type="ECO:0000313" key="3">
    <source>
        <dbReference type="EMBL" id="HEC78013.1"/>
    </source>
</evidence>
<protein>
    <recommendedName>
        <fullName evidence="2">Sortilin N-terminal domain-containing protein</fullName>
    </recommendedName>
</protein>
<dbReference type="Proteomes" id="UP000885826">
    <property type="component" value="Unassembled WGS sequence"/>
</dbReference>
<organism evidence="3 4">
    <name type="scientific">candidate division WOR-3 bacterium</name>
    <dbReference type="NCBI Taxonomy" id="2052148"/>
    <lineage>
        <taxon>Bacteria</taxon>
        <taxon>Bacteria division WOR-3</taxon>
    </lineage>
</organism>
<keyword evidence="1" id="KW-0677">Repeat</keyword>
<dbReference type="GO" id="GO:0010411">
    <property type="term" value="P:xyloglucan metabolic process"/>
    <property type="evidence" value="ECO:0007669"/>
    <property type="project" value="TreeGrafter"/>
</dbReference>
<evidence type="ECO:0000313" key="4">
    <source>
        <dbReference type="Proteomes" id="UP000885826"/>
    </source>
</evidence>
<sequence length="410" mass="44421">MQKLLVVLTLIGMCGLLNAGWETIGPCGGYMRSIVISPVDNNTLYATSYSSPTRVFKSTDAGFSWNEVGSFNSYNYCMTISSTGVLYAAYYYYVYRSTNGGVTWTPSSGITNTYIYDLEAHPTNPNIIYGCGRKYISTGNYAMTFLKSTDAGASWTTLDLVSGGYCYGYGVGVDPSNPDIIYCGGAGYTSTYEPKIFKSTDGGATFSQVYSNTVGYYVYDVAVHPTNSNVVYACTYYDGIYRSTDGGSTWSKVSTYNYNYRLATSPADPNYVYCSGYAYFRRSTNAGLSWTAEEDGLCGSYNYGLTVNPTNSAMVFVANRAGVFKTTNSASNWFLSSDGIELGLPVVAATAAPSNPTTVYCQVEDIGVYKTTDCGTEWNLCPSFSSCGDMCAIAIKYNDPDYVMAIEGLG</sequence>
<dbReference type="EMBL" id="DRIG01000029">
    <property type="protein sequence ID" value="HEC78013.1"/>
    <property type="molecule type" value="Genomic_DNA"/>
</dbReference>
<comment type="caution">
    <text evidence="3">The sequence shown here is derived from an EMBL/GenBank/DDBJ whole genome shotgun (WGS) entry which is preliminary data.</text>
</comment>
<gene>
    <name evidence="3" type="ORF">ENI34_02585</name>
</gene>
<evidence type="ECO:0000256" key="1">
    <source>
        <dbReference type="ARBA" id="ARBA00022737"/>
    </source>
</evidence>
<dbReference type="CDD" id="cd15482">
    <property type="entry name" value="Sialidase_non-viral"/>
    <property type="match status" value="1"/>
</dbReference>
<dbReference type="Pfam" id="PF15902">
    <property type="entry name" value="Sortilin-Vps10"/>
    <property type="match status" value="1"/>
</dbReference>
<feature type="domain" description="Sortilin N-terminal" evidence="2">
    <location>
        <begin position="195"/>
        <end position="276"/>
    </location>
</feature>
<dbReference type="InterPro" id="IPR052025">
    <property type="entry name" value="Xyloglucanase_GH74"/>
</dbReference>
<proteinExistence type="predicted"/>
<reference evidence="3" key="1">
    <citation type="journal article" date="2020" name="mSystems">
        <title>Genome- and Community-Level Interaction Insights into Carbon Utilization and Element Cycling Functions of Hydrothermarchaeota in Hydrothermal Sediment.</title>
        <authorList>
            <person name="Zhou Z."/>
            <person name="Liu Y."/>
            <person name="Xu W."/>
            <person name="Pan J."/>
            <person name="Luo Z.H."/>
            <person name="Li M."/>
        </authorList>
    </citation>
    <scope>NUCLEOTIDE SEQUENCE</scope>
    <source>
        <strain evidence="3">HyVt-388</strain>
    </source>
</reference>
<dbReference type="InterPro" id="IPR031778">
    <property type="entry name" value="Sortilin_N"/>
</dbReference>
<evidence type="ECO:0000259" key="2">
    <source>
        <dbReference type="Pfam" id="PF15902"/>
    </source>
</evidence>
<name>A0A9C9JZN9_UNCW3</name>
<accession>A0A9C9JZN9</accession>